<dbReference type="GO" id="GO:0005739">
    <property type="term" value="C:mitochondrion"/>
    <property type="evidence" value="ECO:0007669"/>
    <property type="project" value="UniProtKB-SubCell"/>
</dbReference>
<proteinExistence type="inferred from homology"/>
<dbReference type="GO" id="GO:0006417">
    <property type="term" value="P:regulation of translation"/>
    <property type="evidence" value="ECO:0007669"/>
    <property type="project" value="UniProtKB-KW"/>
</dbReference>
<keyword evidence="14" id="KW-0496">Mitochondrion</keyword>
<dbReference type="InterPro" id="IPR036291">
    <property type="entry name" value="NAD(P)-bd_dom_sf"/>
</dbReference>
<dbReference type="SUPFAM" id="SSF51735">
    <property type="entry name" value="NAD(P)-binding Rossmann-fold domains"/>
    <property type="match status" value="1"/>
</dbReference>
<dbReference type="NCBIfam" id="TIGR00756">
    <property type="entry name" value="PPR"/>
    <property type="match status" value="1"/>
</dbReference>
<dbReference type="FunFam" id="3.40.50.720:FF:000157">
    <property type="entry name" value="Quinoid dihydropteridine reductase"/>
    <property type="match status" value="1"/>
</dbReference>
<dbReference type="EMBL" id="JYDP01000008">
    <property type="protein sequence ID" value="KRZ17180.1"/>
    <property type="molecule type" value="Genomic_DNA"/>
</dbReference>
<dbReference type="PANTHER" id="PTHR16276">
    <property type="entry name" value="PENTATRICOPEPTIDE REPEAT DOMAIN-CONTAINING PROTEIN 3"/>
    <property type="match status" value="1"/>
</dbReference>
<evidence type="ECO:0000256" key="11">
    <source>
        <dbReference type="ARBA" id="ARBA00022980"/>
    </source>
</evidence>
<dbReference type="InterPro" id="IPR011990">
    <property type="entry name" value="TPR-like_helical_dom_sf"/>
</dbReference>
<dbReference type="PROSITE" id="PS51375">
    <property type="entry name" value="PPR"/>
    <property type="match status" value="1"/>
</dbReference>
<evidence type="ECO:0000256" key="17">
    <source>
        <dbReference type="ARBA" id="ARBA00037099"/>
    </source>
</evidence>
<evidence type="ECO:0000256" key="6">
    <source>
        <dbReference type="ARBA" id="ARBA00022737"/>
    </source>
</evidence>
<dbReference type="GO" id="GO:0043024">
    <property type="term" value="F:ribosomal small subunit binding"/>
    <property type="evidence" value="ECO:0007669"/>
    <property type="project" value="InterPro"/>
</dbReference>
<dbReference type="Proteomes" id="UP000055024">
    <property type="component" value="Unassembled WGS sequence"/>
</dbReference>
<comment type="catalytic activity">
    <reaction evidence="22">
        <text>5,6,7,8-tetrahydropteridine + NADP(+) = 6,7-dihydropteridine + NADPH + H(+)</text>
        <dbReference type="Rhea" id="RHEA:17865"/>
        <dbReference type="ChEBI" id="CHEBI:15378"/>
        <dbReference type="ChEBI" id="CHEBI:28889"/>
        <dbReference type="ChEBI" id="CHEBI:30156"/>
        <dbReference type="ChEBI" id="CHEBI:57783"/>
        <dbReference type="ChEBI" id="CHEBI:58349"/>
        <dbReference type="EC" id="1.5.1.34"/>
    </reaction>
    <physiologicalReaction direction="right-to-left" evidence="22">
        <dbReference type="Rhea" id="RHEA:17867"/>
    </physiologicalReaction>
</comment>
<evidence type="ECO:0000256" key="7">
    <source>
        <dbReference type="ARBA" id="ARBA00022845"/>
    </source>
</evidence>
<comment type="similarity">
    <text evidence="2">Belongs to the short-chain dehydrogenases/reductases (SDR) family.</text>
</comment>
<dbReference type="OrthoDB" id="1204at2759"/>
<evidence type="ECO:0000256" key="20">
    <source>
        <dbReference type="ARBA" id="ARBA00041348"/>
    </source>
</evidence>
<evidence type="ECO:0000256" key="5">
    <source>
        <dbReference type="ARBA" id="ARBA00022730"/>
    </source>
</evidence>
<dbReference type="GO" id="GO:1990904">
    <property type="term" value="C:ribonucleoprotein complex"/>
    <property type="evidence" value="ECO:0007669"/>
    <property type="project" value="UniProtKB-KW"/>
</dbReference>
<gene>
    <name evidence="25" type="primary">QDPR</name>
    <name evidence="25" type="ORF">T11_8166</name>
</gene>
<comment type="caution">
    <text evidence="25">The sequence shown here is derived from an EMBL/GenBank/DDBJ whole genome shotgun (WGS) entry which is preliminary data.</text>
</comment>
<dbReference type="Pfam" id="PF13812">
    <property type="entry name" value="PPR_3"/>
    <property type="match status" value="1"/>
</dbReference>
<evidence type="ECO:0000256" key="15">
    <source>
        <dbReference type="ARBA" id="ARBA00023274"/>
    </source>
</evidence>
<accession>A0A0V1I311</accession>
<name>A0A0V1I311_9BILA</name>
<evidence type="ECO:0000256" key="9">
    <source>
        <dbReference type="ARBA" id="ARBA00022884"/>
    </source>
</evidence>
<evidence type="ECO:0000256" key="16">
    <source>
        <dbReference type="ARBA" id="ARBA00035134"/>
    </source>
</evidence>
<dbReference type="InterPro" id="IPR037387">
    <property type="entry name" value="PTCD3"/>
</dbReference>
<comment type="subunit">
    <text evidence="4">Homodimer.</text>
</comment>
<dbReference type="GO" id="GO:0004155">
    <property type="term" value="F:6,7-dihydropteridine reductase activity"/>
    <property type="evidence" value="ECO:0007669"/>
    <property type="project" value="UniProtKB-EC"/>
</dbReference>
<protein>
    <recommendedName>
        <fullName evidence="19">Dihydropteridine reductase</fullName>
        <ecNumber evidence="18">1.5.1.34</ecNumber>
    </recommendedName>
    <alternativeName>
        <fullName evidence="21">HDHPR</fullName>
    </alternativeName>
    <alternativeName>
        <fullName evidence="20">Quinoid dihydropteridine reductase</fullName>
    </alternativeName>
    <alternativeName>
        <fullName evidence="16">Small ribosomal subunit protein mS39</fullName>
    </alternativeName>
</protein>
<keyword evidence="26" id="KW-1185">Reference proteome</keyword>
<dbReference type="GO" id="GO:0019843">
    <property type="term" value="F:rRNA binding"/>
    <property type="evidence" value="ECO:0007669"/>
    <property type="project" value="UniProtKB-KW"/>
</dbReference>
<dbReference type="GO" id="GO:0005840">
    <property type="term" value="C:ribosome"/>
    <property type="evidence" value="ECO:0007669"/>
    <property type="project" value="UniProtKB-KW"/>
</dbReference>
<dbReference type="GO" id="GO:0006729">
    <property type="term" value="P:tetrahydrobiopterin biosynthetic process"/>
    <property type="evidence" value="ECO:0007669"/>
    <property type="project" value="UniProtKB-KW"/>
</dbReference>
<dbReference type="Pfam" id="PF00106">
    <property type="entry name" value="adh_short"/>
    <property type="match status" value="1"/>
</dbReference>
<sequence length="854" mass="97066">MAGRVIVYGGAGALGSKVVEHFAARNWWTCSIDLLKNDKASCNIVVNDSTDFILQGEEVVSKVTDATANEKVDAILCLAGGWTGGSAKKKDFFLSCQQMWKQSVWTSVISCRLGSLFLKTEGLLVFTGAAAALQPTPTMMAYGMAKAAVQQLARSAGCPAGGLPEKSTCLAILPVTLDTPANRKAMPKADTSSWTQLSYIADMISVWISDYGSRPKSGSLIKLTTVNGNTVQEIYMKFRFYIFKNQLDTLRCFIIRRCSIFVQESETAAVSSENALVIPDRIPRSHTDLLESLASTVKDDPTAGHYAFMDDPYLIPSSTAAKRSYLLGKYSGKNAARYFAREFPTLFMLDYDEPRLNAFRPQKLPVEEKGSTEEDLIDRMRKIHVQAAIVVYENAVKKGVQISQETLLAFLEFLCYYNATQPNLEISAERRWFGGNFHEISSKNWKERGLAEKIFQAIQPETPRAYAAIISGLLKYNSYSKAEEMFRKMKEASLKPDIDLYNAMLHGVWQLRTDNRERWQYCLQLLNEMRDDDIQPDVQTFNTLLGILKSMRFWKFSPKHTMEVYQEMLHLDLEPTLTTYLCLVEIFFKSPDFESLVEQIINRLRGKSLKAENKHDELFFPKIMQRCCENAQTETVYYENYLTLVARHGSSFEEFFKYYDRFVPRNYSPNARMFRELLHLVDSTGSYEHLTRIWSEMLLHGQIAVRHDDLLLELLTLVTSDFAVSSAFERCKDDLARLSWNTYNSILNGRGQVDANVIALLSLVSAQTAGEQEEAWTVIIRSLFFALEHTVTQVVSEEVGLSRERIQGKPSVDVLEKLLSLLNSTHHPDLYKKLQNMVESERKQQINDENFDSD</sequence>
<dbReference type="EC" id="1.5.1.34" evidence="18"/>
<keyword evidence="11" id="KW-0689">Ribosomal protein</keyword>
<keyword evidence="6" id="KW-0677">Repeat</keyword>
<dbReference type="AlphaFoldDB" id="A0A0V1I311"/>
<comment type="subcellular location">
    <subcellularLocation>
        <location evidence="1">Mitochondrion</location>
    </subcellularLocation>
</comment>
<keyword evidence="13" id="KW-0783">Tetrahydrobiopterin biosynthesis</keyword>
<dbReference type="Pfam" id="PF22330">
    <property type="entry name" value="Rib_mS39_PPR"/>
    <property type="match status" value="1"/>
</dbReference>
<comment type="similarity">
    <text evidence="3">Belongs to the mitochondrion-specific ribosomal protein mS39 family.</text>
</comment>
<evidence type="ECO:0000256" key="10">
    <source>
        <dbReference type="ARBA" id="ARBA00022946"/>
    </source>
</evidence>
<dbReference type="Gene3D" id="3.40.50.720">
    <property type="entry name" value="NAD(P)-binding Rossmann-like Domain"/>
    <property type="match status" value="1"/>
</dbReference>
<dbReference type="InterPro" id="IPR020904">
    <property type="entry name" value="Sc_DH/Rdtase_CS"/>
</dbReference>
<keyword evidence="5" id="KW-0699">rRNA-binding</keyword>
<dbReference type="InterPro" id="IPR055063">
    <property type="entry name" value="Rib_mS39_PPR"/>
</dbReference>
<dbReference type="PANTHER" id="PTHR16276:SF1">
    <property type="entry name" value="SMALL RIBOSOMAL SUBUNIT PROTEIN MS39"/>
    <property type="match status" value="1"/>
</dbReference>
<reference evidence="25 26" key="1">
    <citation type="submission" date="2015-01" db="EMBL/GenBank/DDBJ databases">
        <title>Evolution of Trichinella species and genotypes.</title>
        <authorList>
            <person name="Korhonen P.K."/>
            <person name="Edoardo P."/>
            <person name="Giuseppe L.R."/>
            <person name="Gasser R.B."/>
        </authorList>
    </citation>
    <scope>NUCLEOTIDE SEQUENCE [LARGE SCALE GENOMIC DNA]</scope>
    <source>
        <strain evidence="25">ISS1029</strain>
    </source>
</reference>
<evidence type="ECO:0000313" key="26">
    <source>
        <dbReference type="Proteomes" id="UP000055024"/>
    </source>
</evidence>
<evidence type="ECO:0000256" key="18">
    <source>
        <dbReference type="ARBA" id="ARBA00039153"/>
    </source>
</evidence>
<evidence type="ECO:0000256" key="4">
    <source>
        <dbReference type="ARBA" id="ARBA00011738"/>
    </source>
</evidence>
<evidence type="ECO:0000256" key="13">
    <source>
        <dbReference type="ARBA" id="ARBA00023007"/>
    </source>
</evidence>
<evidence type="ECO:0000256" key="22">
    <source>
        <dbReference type="ARBA" id="ARBA00047429"/>
    </source>
</evidence>
<dbReference type="InterPro" id="IPR002885">
    <property type="entry name" value="PPR_rpt"/>
</dbReference>
<keyword evidence="9" id="KW-0694">RNA-binding</keyword>
<feature type="repeat" description="PPR" evidence="24">
    <location>
        <begin position="462"/>
        <end position="496"/>
    </location>
</feature>
<evidence type="ECO:0000256" key="2">
    <source>
        <dbReference type="ARBA" id="ARBA00006484"/>
    </source>
</evidence>
<dbReference type="GO" id="GO:0032543">
    <property type="term" value="P:mitochondrial translation"/>
    <property type="evidence" value="ECO:0007669"/>
    <property type="project" value="InterPro"/>
</dbReference>
<comment type="function">
    <text evidence="17">Catalyzes the conversion of quinonoid dihydrobiopterin into tetrahydrobiopterin.</text>
</comment>
<evidence type="ECO:0000256" key="19">
    <source>
        <dbReference type="ARBA" id="ARBA00039520"/>
    </source>
</evidence>
<evidence type="ECO:0000256" key="23">
    <source>
        <dbReference type="ARBA" id="ARBA00047536"/>
    </source>
</evidence>
<evidence type="ECO:0000256" key="1">
    <source>
        <dbReference type="ARBA" id="ARBA00004173"/>
    </source>
</evidence>
<keyword evidence="8" id="KW-0521">NADP</keyword>
<organism evidence="25 26">
    <name type="scientific">Trichinella zimbabwensis</name>
    <dbReference type="NCBI Taxonomy" id="268475"/>
    <lineage>
        <taxon>Eukaryota</taxon>
        <taxon>Metazoa</taxon>
        <taxon>Ecdysozoa</taxon>
        <taxon>Nematoda</taxon>
        <taxon>Enoplea</taxon>
        <taxon>Dorylaimia</taxon>
        <taxon>Trichinellida</taxon>
        <taxon>Trichinellidae</taxon>
        <taxon>Trichinella</taxon>
    </lineage>
</organism>
<comment type="catalytic activity">
    <reaction evidence="23">
        <text>5,6,7,8-tetrahydropteridine + NAD(+) = 6,7-dihydropteridine + NADH + H(+)</text>
        <dbReference type="Rhea" id="RHEA:17869"/>
        <dbReference type="ChEBI" id="CHEBI:15378"/>
        <dbReference type="ChEBI" id="CHEBI:28889"/>
        <dbReference type="ChEBI" id="CHEBI:30156"/>
        <dbReference type="ChEBI" id="CHEBI:57540"/>
        <dbReference type="ChEBI" id="CHEBI:57945"/>
        <dbReference type="EC" id="1.5.1.34"/>
    </reaction>
    <physiologicalReaction direction="right-to-left" evidence="23">
        <dbReference type="Rhea" id="RHEA:17871"/>
    </physiologicalReaction>
</comment>
<evidence type="ECO:0000256" key="12">
    <source>
        <dbReference type="ARBA" id="ARBA00023002"/>
    </source>
</evidence>
<dbReference type="PROSITE" id="PS00061">
    <property type="entry name" value="ADH_SHORT"/>
    <property type="match status" value="1"/>
</dbReference>
<evidence type="ECO:0000313" key="25">
    <source>
        <dbReference type="EMBL" id="KRZ17180.1"/>
    </source>
</evidence>
<keyword evidence="12" id="KW-0560">Oxidoreductase</keyword>
<evidence type="ECO:0000256" key="21">
    <source>
        <dbReference type="ARBA" id="ARBA00042518"/>
    </source>
</evidence>
<evidence type="ECO:0000256" key="3">
    <source>
        <dbReference type="ARBA" id="ARBA00008551"/>
    </source>
</evidence>
<keyword evidence="15" id="KW-0687">Ribonucleoprotein</keyword>
<evidence type="ECO:0000256" key="24">
    <source>
        <dbReference type="PROSITE-ProRule" id="PRU00708"/>
    </source>
</evidence>
<evidence type="ECO:0000256" key="8">
    <source>
        <dbReference type="ARBA" id="ARBA00022857"/>
    </source>
</evidence>
<dbReference type="InterPro" id="IPR002347">
    <property type="entry name" value="SDR_fam"/>
</dbReference>
<keyword evidence="7" id="KW-0810">Translation regulation</keyword>
<dbReference type="Gene3D" id="1.25.40.10">
    <property type="entry name" value="Tetratricopeptide repeat domain"/>
    <property type="match status" value="1"/>
</dbReference>
<dbReference type="CDD" id="cd05334">
    <property type="entry name" value="DHPR_SDR_c_like"/>
    <property type="match status" value="1"/>
</dbReference>
<evidence type="ECO:0000256" key="14">
    <source>
        <dbReference type="ARBA" id="ARBA00023128"/>
    </source>
</evidence>
<keyword evidence="10" id="KW-0809">Transit peptide</keyword>